<dbReference type="OrthoDB" id="2544694at2759"/>
<dbReference type="Gene3D" id="2.40.160.20">
    <property type="match status" value="1"/>
</dbReference>
<dbReference type="PANTHER" id="PTHR37315:SF1">
    <property type="entry name" value="UPF0311 PROTEIN BLR7842"/>
    <property type="match status" value="1"/>
</dbReference>
<sequence length="211" mass="22777">MSSSSVATSADSAAKPQSHTAGATDSTPSAYTDAFNLPIPVPTLQHSFRLCCDLEAVRSLGEGVHGDGGQFNWVNFTGGFFEGSWGRGEIVAGGQDAQHLMPASHPSFPLAANVSTRYLLRTSDGVFIQVQTRGWRTGPKDVLQRLSDAAREGGDKVPGGAPSPHEYKFRLEIEMETDARNEKYAWLNTAMWIGAGVRSGRQVLYDAYLVQ</sequence>
<dbReference type="InterPro" id="IPR020915">
    <property type="entry name" value="UPF0311"/>
</dbReference>
<feature type="compositionally biased region" description="Polar residues" evidence="1">
    <location>
        <begin position="15"/>
        <end position="27"/>
    </location>
</feature>
<evidence type="ECO:0000313" key="3">
    <source>
        <dbReference type="Proteomes" id="UP000237144"/>
    </source>
</evidence>
<evidence type="ECO:0000256" key="1">
    <source>
        <dbReference type="SAM" id="MobiDB-lite"/>
    </source>
</evidence>
<dbReference type="EMBL" id="PJQD01000020">
    <property type="protein sequence ID" value="POY74912.1"/>
    <property type="molecule type" value="Genomic_DNA"/>
</dbReference>
<feature type="compositionally biased region" description="Low complexity" evidence="1">
    <location>
        <begin position="1"/>
        <end position="14"/>
    </location>
</feature>
<gene>
    <name evidence="2" type="ORF">BMF94_1888</name>
</gene>
<name>A0A2S5BDR2_9BASI</name>
<accession>A0A2S5BDR2</accession>
<protein>
    <submittedName>
        <fullName evidence="2">Uncharacterized protein</fullName>
    </submittedName>
</protein>
<keyword evidence="3" id="KW-1185">Reference proteome</keyword>
<dbReference type="PANTHER" id="PTHR37315">
    <property type="entry name" value="UPF0311 PROTEIN BLR7842"/>
    <property type="match status" value="1"/>
</dbReference>
<evidence type="ECO:0000313" key="2">
    <source>
        <dbReference type="EMBL" id="POY74912.1"/>
    </source>
</evidence>
<dbReference type="AlphaFoldDB" id="A0A2S5BDR2"/>
<proteinExistence type="predicted"/>
<dbReference type="STRING" id="741276.A0A2S5BDR2"/>
<comment type="caution">
    <text evidence="2">The sequence shown here is derived from an EMBL/GenBank/DDBJ whole genome shotgun (WGS) entry which is preliminary data.</text>
</comment>
<dbReference type="Pfam" id="PF11578">
    <property type="entry name" value="DUF3237"/>
    <property type="match status" value="1"/>
</dbReference>
<reference evidence="2 3" key="1">
    <citation type="journal article" date="2018" name="Front. Microbiol.">
        <title>Prospects for Fungal Bioremediation of Acidic Radioactive Waste Sites: Characterization and Genome Sequence of Rhodotorula taiwanensis MD1149.</title>
        <authorList>
            <person name="Tkavc R."/>
            <person name="Matrosova V.Y."/>
            <person name="Grichenko O.E."/>
            <person name="Gostincar C."/>
            <person name="Volpe R.P."/>
            <person name="Klimenkova P."/>
            <person name="Gaidamakova E.K."/>
            <person name="Zhou C.E."/>
            <person name="Stewart B.J."/>
            <person name="Lyman M.G."/>
            <person name="Malfatti S.A."/>
            <person name="Rubinfeld B."/>
            <person name="Courtot M."/>
            <person name="Singh J."/>
            <person name="Dalgard C.L."/>
            <person name="Hamilton T."/>
            <person name="Frey K.G."/>
            <person name="Gunde-Cimerman N."/>
            <person name="Dugan L."/>
            <person name="Daly M.J."/>
        </authorList>
    </citation>
    <scope>NUCLEOTIDE SEQUENCE [LARGE SCALE GENOMIC DNA]</scope>
    <source>
        <strain evidence="2 3">MD1149</strain>
    </source>
</reference>
<organism evidence="2 3">
    <name type="scientific">Rhodotorula taiwanensis</name>
    <dbReference type="NCBI Taxonomy" id="741276"/>
    <lineage>
        <taxon>Eukaryota</taxon>
        <taxon>Fungi</taxon>
        <taxon>Dikarya</taxon>
        <taxon>Basidiomycota</taxon>
        <taxon>Pucciniomycotina</taxon>
        <taxon>Microbotryomycetes</taxon>
        <taxon>Sporidiobolales</taxon>
        <taxon>Sporidiobolaceae</taxon>
        <taxon>Rhodotorula</taxon>
    </lineage>
</organism>
<feature type="region of interest" description="Disordered" evidence="1">
    <location>
        <begin position="1"/>
        <end position="27"/>
    </location>
</feature>
<dbReference type="Proteomes" id="UP000237144">
    <property type="component" value="Unassembled WGS sequence"/>
</dbReference>